<evidence type="ECO:0000256" key="5">
    <source>
        <dbReference type="ARBA" id="ARBA00048336"/>
    </source>
</evidence>
<keyword evidence="8" id="KW-1185">Reference proteome</keyword>
<dbReference type="InterPro" id="IPR029052">
    <property type="entry name" value="Metallo-depent_PP-like"/>
</dbReference>
<name>R0M873_NOSB1</name>
<sequence>MHEYLEKILKMHILKEEEVEDVCAKAIEILIGEPNLPNVETPVIICGDIHGQFSDLIDMFKIDGDPSIKKYIFLGDYVDRGYFSVECLSLLLIYKILYPRNIFLCRGNHEQNELTKMYGFYDEVLQKYGNTRVWRMFCEVFSFLNVGCIIDGRILCVHGGISRHAITINKIKSIDRFGEIPHNSIYTDIMWSDPHEERGFARSQRGSGHYYGPDVTNTFLELNDLLRVVRSHQLVLEGYRFHFPERNVVTVWGAPNYLGRCNNPASFLRLDDTLRISDENIFIYGINEDEKKNLKKEKRDK</sequence>
<dbReference type="PRINTS" id="PR00114">
    <property type="entry name" value="STPHPHTASE"/>
</dbReference>
<dbReference type="Pfam" id="PF00149">
    <property type="entry name" value="Metallophos"/>
    <property type="match status" value="1"/>
</dbReference>
<dbReference type="InterPro" id="IPR047129">
    <property type="entry name" value="PPA2-like"/>
</dbReference>
<keyword evidence="2" id="KW-0479">Metal-binding</keyword>
<dbReference type="Proteomes" id="UP000016927">
    <property type="component" value="Unassembled WGS sequence"/>
</dbReference>
<feature type="domain" description="Serine/threonine specific protein phosphatases" evidence="6">
    <location>
        <begin position="14"/>
        <end position="285"/>
    </location>
</feature>
<dbReference type="SUPFAM" id="SSF56300">
    <property type="entry name" value="Metallo-dependent phosphatases"/>
    <property type="match status" value="1"/>
</dbReference>
<evidence type="ECO:0000259" key="6">
    <source>
        <dbReference type="SMART" id="SM00156"/>
    </source>
</evidence>
<evidence type="ECO:0000256" key="4">
    <source>
        <dbReference type="ARBA" id="ARBA00023211"/>
    </source>
</evidence>
<organism evidence="7 8">
    <name type="scientific">Nosema bombycis (strain CQ1 / CVCC 102059)</name>
    <name type="common">Microsporidian parasite</name>
    <name type="synonym">Pebrine of silkworm</name>
    <dbReference type="NCBI Taxonomy" id="578461"/>
    <lineage>
        <taxon>Eukaryota</taxon>
        <taxon>Fungi</taxon>
        <taxon>Fungi incertae sedis</taxon>
        <taxon>Microsporidia</taxon>
        <taxon>Nosematidae</taxon>
        <taxon>Nosema</taxon>
    </lineage>
</organism>
<protein>
    <recommendedName>
        <fullName evidence="1">protein-serine/threonine phosphatase</fullName>
        <ecNumber evidence="1">3.1.3.16</ecNumber>
    </recommendedName>
</protein>
<gene>
    <name evidence="7" type="primary">PP4C</name>
    <name evidence="7" type="ORF">NBO_34g0043</name>
</gene>
<comment type="catalytic activity">
    <reaction evidence="5">
        <text>O-phospho-L-threonyl-[protein] + H2O = L-threonyl-[protein] + phosphate</text>
        <dbReference type="Rhea" id="RHEA:47004"/>
        <dbReference type="Rhea" id="RHEA-COMP:11060"/>
        <dbReference type="Rhea" id="RHEA-COMP:11605"/>
        <dbReference type="ChEBI" id="CHEBI:15377"/>
        <dbReference type="ChEBI" id="CHEBI:30013"/>
        <dbReference type="ChEBI" id="CHEBI:43474"/>
        <dbReference type="ChEBI" id="CHEBI:61977"/>
        <dbReference type="EC" id="3.1.3.16"/>
    </reaction>
</comment>
<dbReference type="SMART" id="SM00156">
    <property type="entry name" value="PP2Ac"/>
    <property type="match status" value="1"/>
</dbReference>
<dbReference type="STRING" id="578461.R0M873"/>
<proteinExistence type="predicted"/>
<dbReference type="InterPro" id="IPR006186">
    <property type="entry name" value="Ser/Thr-sp_prot-phosphatase"/>
</dbReference>
<dbReference type="InterPro" id="IPR004843">
    <property type="entry name" value="Calcineurin-like_PHP"/>
</dbReference>
<dbReference type="Gene3D" id="3.60.21.10">
    <property type="match status" value="1"/>
</dbReference>
<dbReference type="HOGENOM" id="CLU_004962_8_1_1"/>
<evidence type="ECO:0000256" key="2">
    <source>
        <dbReference type="ARBA" id="ARBA00022723"/>
    </source>
</evidence>
<accession>R0M873</accession>
<dbReference type="EC" id="3.1.3.16" evidence="1"/>
<dbReference type="OMA" id="FEIRRIC"/>
<dbReference type="GO" id="GO:0046872">
    <property type="term" value="F:metal ion binding"/>
    <property type="evidence" value="ECO:0007669"/>
    <property type="project" value="UniProtKB-KW"/>
</dbReference>
<dbReference type="EMBL" id="KB908942">
    <property type="protein sequence ID" value="EOB14194.1"/>
    <property type="molecule type" value="Genomic_DNA"/>
</dbReference>
<evidence type="ECO:0000256" key="1">
    <source>
        <dbReference type="ARBA" id="ARBA00013081"/>
    </source>
</evidence>
<dbReference type="AlphaFoldDB" id="R0M873"/>
<dbReference type="OrthoDB" id="1930084at2759"/>
<keyword evidence="3" id="KW-0378">Hydrolase</keyword>
<evidence type="ECO:0000313" key="8">
    <source>
        <dbReference type="Proteomes" id="UP000016927"/>
    </source>
</evidence>
<keyword evidence="4" id="KW-0464">Manganese</keyword>
<evidence type="ECO:0000256" key="3">
    <source>
        <dbReference type="ARBA" id="ARBA00022801"/>
    </source>
</evidence>
<reference evidence="7 8" key="1">
    <citation type="journal article" date="2013" name="BMC Genomics">
        <title>Comparative genomics of parasitic silkworm microsporidia reveal an association between genome expansion and host adaptation.</title>
        <authorList>
            <person name="Pan G."/>
            <person name="Xu J."/>
            <person name="Li T."/>
            <person name="Xia Q."/>
            <person name="Liu S.L."/>
            <person name="Zhang G."/>
            <person name="Li S."/>
            <person name="Li C."/>
            <person name="Liu H."/>
            <person name="Yang L."/>
            <person name="Liu T."/>
            <person name="Zhang X."/>
            <person name="Wu Z."/>
            <person name="Fan W."/>
            <person name="Dang X."/>
            <person name="Xiang H."/>
            <person name="Tao M."/>
            <person name="Li Y."/>
            <person name="Hu J."/>
            <person name="Li Z."/>
            <person name="Lin L."/>
            <person name="Luo J."/>
            <person name="Geng L."/>
            <person name="Wang L."/>
            <person name="Long M."/>
            <person name="Wan Y."/>
            <person name="He N."/>
            <person name="Zhang Z."/>
            <person name="Lu C."/>
            <person name="Keeling P.J."/>
            <person name="Wang J."/>
            <person name="Xiang Z."/>
            <person name="Zhou Z."/>
        </authorList>
    </citation>
    <scope>NUCLEOTIDE SEQUENCE [LARGE SCALE GENOMIC DNA]</scope>
    <source>
        <strain evidence="8">CQ1 / CVCC 102059</strain>
    </source>
</reference>
<evidence type="ECO:0000313" key="7">
    <source>
        <dbReference type="EMBL" id="EOB14194.1"/>
    </source>
</evidence>
<dbReference type="GO" id="GO:0004722">
    <property type="term" value="F:protein serine/threonine phosphatase activity"/>
    <property type="evidence" value="ECO:0007669"/>
    <property type="project" value="UniProtKB-EC"/>
</dbReference>
<dbReference type="VEuPathDB" id="MicrosporidiaDB:NBO_34g0043"/>
<dbReference type="PANTHER" id="PTHR45619">
    <property type="entry name" value="SERINE/THREONINE-PROTEIN PHOSPHATASE PP2A-RELATED"/>
    <property type="match status" value="1"/>
</dbReference>